<feature type="domain" description="Alpha fucosidase A-like C-terminal" evidence="2">
    <location>
        <begin position="715"/>
        <end position="781"/>
    </location>
</feature>
<dbReference type="InterPro" id="IPR012341">
    <property type="entry name" value="6hp_glycosidase-like_sf"/>
</dbReference>
<keyword evidence="4" id="KW-0378">Hydrolase</keyword>
<comment type="caution">
    <text evidence="4">The sequence shown here is derived from an EMBL/GenBank/DDBJ whole genome shotgun (WGS) entry which is preliminary data.</text>
</comment>
<evidence type="ECO:0000313" key="4">
    <source>
        <dbReference type="EMBL" id="MBB5329106.1"/>
    </source>
</evidence>
<dbReference type="Proteomes" id="UP000535182">
    <property type="component" value="Unassembled WGS sequence"/>
</dbReference>
<gene>
    <name evidence="4" type="ORF">HDF14_002722</name>
</gene>
<dbReference type="AlphaFoldDB" id="A0A9X0U449"/>
<feature type="domain" description="Glycosyl hydrolase family 95 catalytic" evidence="3">
    <location>
        <begin position="295"/>
        <end position="713"/>
    </location>
</feature>
<accession>A0A9X0U449</accession>
<protein>
    <submittedName>
        <fullName evidence="4">Alpha-L-fucosidase 2</fullName>
        <ecNumber evidence="4">3.2.1.51</ecNumber>
    </submittedName>
</protein>
<dbReference type="Gene3D" id="2.70.98.50">
    <property type="entry name" value="putative glycoside hydrolase family protein from bacillus halodurans"/>
    <property type="match status" value="1"/>
</dbReference>
<dbReference type="InterPro" id="IPR008928">
    <property type="entry name" value="6-hairpin_glycosidase_sf"/>
</dbReference>
<dbReference type="RefSeq" id="WP_260698221.1">
    <property type="nucleotide sequence ID" value="NZ_JACHEB010000005.1"/>
</dbReference>
<dbReference type="Gene3D" id="2.60.40.1180">
    <property type="entry name" value="Golgi alpha-mannosidase II"/>
    <property type="match status" value="1"/>
</dbReference>
<dbReference type="InterPro" id="IPR049053">
    <property type="entry name" value="AFCA-like_C"/>
</dbReference>
<dbReference type="GO" id="GO:0004560">
    <property type="term" value="F:alpha-L-fucosidase activity"/>
    <property type="evidence" value="ECO:0007669"/>
    <property type="project" value="UniProtKB-EC"/>
</dbReference>
<reference evidence="4 5" key="1">
    <citation type="submission" date="2020-08" db="EMBL/GenBank/DDBJ databases">
        <title>Genomic Encyclopedia of Type Strains, Phase IV (KMG-V): Genome sequencing to study the core and pangenomes of soil and plant-associated prokaryotes.</title>
        <authorList>
            <person name="Whitman W."/>
        </authorList>
    </citation>
    <scope>NUCLEOTIDE SEQUENCE [LARGE SCALE GENOMIC DNA]</scope>
    <source>
        <strain evidence="4 5">X5P2</strain>
    </source>
</reference>
<evidence type="ECO:0000313" key="5">
    <source>
        <dbReference type="Proteomes" id="UP000535182"/>
    </source>
</evidence>
<name>A0A9X0U449_9BACT</name>
<evidence type="ECO:0000259" key="1">
    <source>
        <dbReference type="Pfam" id="PF14498"/>
    </source>
</evidence>
<dbReference type="Pfam" id="PF22124">
    <property type="entry name" value="Glyco_hydro_95_cat"/>
    <property type="match status" value="1"/>
</dbReference>
<dbReference type="GO" id="GO:0005975">
    <property type="term" value="P:carbohydrate metabolic process"/>
    <property type="evidence" value="ECO:0007669"/>
    <property type="project" value="InterPro"/>
</dbReference>
<dbReference type="EC" id="3.2.1.51" evidence="4"/>
<keyword evidence="4" id="KW-0326">Glycosidase</keyword>
<dbReference type="Gene3D" id="1.50.10.10">
    <property type="match status" value="1"/>
</dbReference>
<dbReference type="Pfam" id="PF14498">
    <property type="entry name" value="Glyco_hyd_65N_2"/>
    <property type="match status" value="1"/>
</dbReference>
<dbReference type="PIRSF" id="PIRSF007663">
    <property type="entry name" value="UCP007663"/>
    <property type="match status" value="1"/>
</dbReference>
<dbReference type="Pfam" id="PF21307">
    <property type="entry name" value="Glyco_hydro_95_C"/>
    <property type="match status" value="1"/>
</dbReference>
<evidence type="ECO:0000259" key="3">
    <source>
        <dbReference type="Pfam" id="PF22124"/>
    </source>
</evidence>
<dbReference type="InterPro" id="IPR006311">
    <property type="entry name" value="TAT_signal"/>
</dbReference>
<organism evidence="4 5">
    <name type="scientific">Tunturiibacter gelidiferens</name>
    <dbReference type="NCBI Taxonomy" id="3069689"/>
    <lineage>
        <taxon>Bacteria</taxon>
        <taxon>Pseudomonadati</taxon>
        <taxon>Acidobacteriota</taxon>
        <taxon>Terriglobia</taxon>
        <taxon>Terriglobales</taxon>
        <taxon>Acidobacteriaceae</taxon>
        <taxon>Tunturiibacter</taxon>
    </lineage>
</organism>
<dbReference type="SUPFAM" id="SSF48208">
    <property type="entry name" value="Six-hairpin glycosidases"/>
    <property type="match status" value="1"/>
</dbReference>
<proteinExistence type="predicted"/>
<dbReference type="InterPro" id="IPR016518">
    <property type="entry name" value="Alpha-L-fucosidase"/>
</dbReference>
<keyword evidence="5" id="KW-1185">Reference proteome</keyword>
<dbReference type="EMBL" id="JACHEB010000005">
    <property type="protein sequence ID" value="MBB5329106.1"/>
    <property type="molecule type" value="Genomic_DNA"/>
</dbReference>
<dbReference type="InterPro" id="IPR027414">
    <property type="entry name" value="GH95_N_dom"/>
</dbReference>
<feature type="domain" description="Glycosyl hydrolase family 95 N-terminal" evidence="1">
    <location>
        <begin position="37"/>
        <end position="277"/>
    </location>
</feature>
<sequence>MSIDRRSFVQGSLALVALQHTPGALSENGSTAIAEELWYKQAARRWLEGLPVGNGRLGGMVFGGIQNERIALSDSTAWSGATATGEVNPGALPHIREIRELFFAGKYDEAQTLCSKYLPGCMKNFGTNLPLPDLQLAFEHVDQPVEYKRSLSLKDAIAAVRFKCGGVQYMREIFATHADGVIAIQLTASQRGAISFRMSFSQGEIPNTTSTEGQDTLVLKGSCFEDKHSSGQDGVAIQIRAQVLARGGTMSAMSQAIAVSGADAVMILLATGTSFRGDSPEKASREALRKASAKSFRQLRQAHLEDYRPLYRRVSLDLGPSSQSARLQPTDTRRRAIEDGGDDPELVTLFFQYGRYLTIAGSRADSVLPLALQGIWNDGLASSMGWTDDFHLDINTQQNYWPTEVCNLSECHAPLFGLIEGLASAGKATAQEMYGSPGWVAHTVTNPWGYTAPGGTGWGIVVTAGLWIATQMWQHYEFTRDSEFLRARAYPVLREAAEFFLAYMVEEPKHGWLVTGPSDSPENWYITPSGQHASESMGNTIDRVFVHALFSMIVEACATLSIDADLRSRVEAARTKLPPLQIGRHGQLQEWMEDFEDAEPNHRHTSHLTGLYPEHQISPRTTPALARAAEVTIQRRMSAPHWEQSEWGRANLVVYYARLLKGEEAHRHLVGLIAKAADDNLMTYSSAGVAGADSNIFAIDGNTAGSAGIAEMLLQSHGGEIELLPALPAMWRNGSFRGLCARGSYVVAVKWRNGELSSATITARASGSIPIRYRDQVTHLHLQAGQQVRLRPQSFLDKAPDVADSRTQT</sequence>
<dbReference type="InterPro" id="IPR054363">
    <property type="entry name" value="GH95_cat"/>
</dbReference>
<dbReference type="PANTHER" id="PTHR31084">
    <property type="entry name" value="ALPHA-L-FUCOSIDASE 2"/>
    <property type="match status" value="1"/>
</dbReference>
<dbReference type="PANTHER" id="PTHR31084:SF0">
    <property type="entry name" value="ALPHA-L-FUCOSIDASE 2"/>
    <property type="match status" value="1"/>
</dbReference>
<dbReference type="PROSITE" id="PS51318">
    <property type="entry name" value="TAT"/>
    <property type="match status" value="1"/>
</dbReference>
<dbReference type="InterPro" id="IPR013780">
    <property type="entry name" value="Glyco_hydro_b"/>
</dbReference>
<evidence type="ECO:0000259" key="2">
    <source>
        <dbReference type="Pfam" id="PF21307"/>
    </source>
</evidence>